<dbReference type="PANTHER" id="PTHR19878:SF8">
    <property type="entry name" value="AUTOPHAGY-RELATED 16, ISOFORM F"/>
    <property type="match status" value="1"/>
</dbReference>
<feature type="domain" description="Autophagy-related protein 16" evidence="6">
    <location>
        <begin position="16"/>
        <end position="210"/>
    </location>
</feature>
<keyword evidence="3" id="KW-0677">Repeat</keyword>
<dbReference type="OrthoDB" id="6262491at2759"/>
<dbReference type="InterPro" id="IPR045160">
    <property type="entry name" value="ATG16"/>
</dbReference>
<dbReference type="InterPro" id="IPR019775">
    <property type="entry name" value="WD40_repeat_CS"/>
</dbReference>
<protein>
    <submittedName>
        <fullName evidence="7">Putative autophagy-related protein 16 isoform X2</fullName>
    </submittedName>
</protein>
<dbReference type="EMBL" id="MRZV01000282">
    <property type="protein sequence ID" value="PIK53526.1"/>
    <property type="molecule type" value="Genomic_DNA"/>
</dbReference>
<dbReference type="PROSITE" id="PS00678">
    <property type="entry name" value="WD_REPEATS_1"/>
    <property type="match status" value="1"/>
</dbReference>
<sequence length="529" mass="59226">MDAPVSLISPWRKTTLQRLRRRNEKEKHLSSVMESHERISIQLEQQEKENQSLLNLVDNLRKEKLELQIRADSGIGPVTQTSNKVGPDLERKVFKLQEELTDLHRNKGQNAQTIIDLNEKIKEYERQSQAKEAEFLQIAIKANAYEDAIKNLEKAILEKEHANEALKDEQQTLHLMCSTLENTLRKVQEENTELITRWMQDKARVADDMNKGNDVIHQKLEEKHHKECRSRTTSTSSVTGTIAISPSIMSPGSLGATGGGGICIGATVPSRYQASIDAHDSEVNTVRFCPSGNVFVTAGNDRKVKVWTISAGQFNNRGTLLGSNAGVTCIDFDVQEQYVLGASNDFAIRVWGMHDHRLKHTLTGHSGKVLAARFLSDPNMIVSGSHDRTLKIWDLRNRACIKTIFAGSSCNDLVTTDGAGTNIISGHFDKRIRFWDIRSDGRTSDILLQGKITSLDLSQQDRTLLLCCTKDDALQLIDLRMNKILMSCSADGFKVLFDWTRAALSPDATYATAALRTVESTPGMYRVEH</sequence>
<organism evidence="7 8">
    <name type="scientific">Stichopus japonicus</name>
    <name type="common">Sea cucumber</name>
    <dbReference type="NCBI Taxonomy" id="307972"/>
    <lineage>
        <taxon>Eukaryota</taxon>
        <taxon>Metazoa</taxon>
        <taxon>Echinodermata</taxon>
        <taxon>Eleutherozoa</taxon>
        <taxon>Echinozoa</taxon>
        <taxon>Holothuroidea</taxon>
        <taxon>Aspidochirotacea</taxon>
        <taxon>Aspidochirotida</taxon>
        <taxon>Stichopodidae</taxon>
        <taxon>Apostichopus</taxon>
    </lineage>
</organism>
<keyword evidence="2 4" id="KW-0853">WD repeat</keyword>
<evidence type="ECO:0000256" key="3">
    <source>
        <dbReference type="ARBA" id="ARBA00022737"/>
    </source>
</evidence>
<evidence type="ECO:0000256" key="2">
    <source>
        <dbReference type="ARBA" id="ARBA00022574"/>
    </source>
</evidence>
<feature type="coiled-coil region" evidence="5">
    <location>
        <begin position="36"/>
        <end position="70"/>
    </location>
</feature>
<dbReference type="Gene3D" id="2.130.10.10">
    <property type="entry name" value="YVTN repeat-like/Quinoprotein amine dehydrogenase"/>
    <property type="match status" value="1"/>
</dbReference>
<dbReference type="InterPro" id="IPR001680">
    <property type="entry name" value="WD40_rpt"/>
</dbReference>
<name>A0A2G8KZS9_STIJA</name>
<evidence type="ECO:0000259" key="6">
    <source>
        <dbReference type="Pfam" id="PF08614"/>
    </source>
</evidence>
<dbReference type="STRING" id="307972.A0A2G8KZS9"/>
<dbReference type="SMART" id="SM00320">
    <property type="entry name" value="WD40"/>
    <property type="match status" value="5"/>
</dbReference>
<feature type="repeat" description="WD" evidence="4">
    <location>
        <begin position="362"/>
        <end position="403"/>
    </location>
</feature>
<dbReference type="PROSITE" id="PS50082">
    <property type="entry name" value="WD_REPEATS_2"/>
    <property type="match status" value="3"/>
</dbReference>
<dbReference type="GO" id="GO:0043495">
    <property type="term" value="F:protein-membrane adaptor activity"/>
    <property type="evidence" value="ECO:0007669"/>
    <property type="project" value="TreeGrafter"/>
</dbReference>
<evidence type="ECO:0000256" key="1">
    <source>
        <dbReference type="ARBA" id="ARBA00009271"/>
    </source>
</evidence>
<comment type="similarity">
    <text evidence="1">Belongs to the WD repeat ATG16 family.</text>
</comment>
<dbReference type="Pfam" id="PF08614">
    <property type="entry name" value="ATG16"/>
    <property type="match status" value="1"/>
</dbReference>
<dbReference type="InterPro" id="IPR013923">
    <property type="entry name" value="Autophagy-rel_prot_16_dom"/>
</dbReference>
<dbReference type="SUPFAM" id="SSF50978">
    <property type="entry name" value="WD40 repeat-like"/>
    <property type="match status" value="1"/>
</dbReference>
<keyword evidence="5" id="KW-0175">Coiled coil</keyword>
<proteinExistence type="inferred from homology"/>
<dbReference type="GO" id="GO:0034045">
    <property type="term" value="C:phagophore assembly site membrane"/>
    <property type="evidence" value="ECO:0007669"/>
    <property type="project" value="TreeGrafter"/>
</dbReference>
<dbReference type="GO" id="GO:0000045">
    <property type="term" value="P:autophagosome assembly"/>
    <property type="evidence" value="ECO:0007669"/>
    <property type="project" value="InterPro"/>
</dbReference>
<feature type="repeat" description="WD" evidence="4">
    <location>
        <begin position="276"/>
        <end position="317"/>
    </location>
</feature>
<gene>
    <name evidence="7" type="ORF">BSL78_09547</name>
</gene>
<comment type="caution">
    <text evidence="7">The sequence shown here is derived from an EMBL/GenBank/DDBJ whole genome shotgun (WGS) entry which is preliminary data.</text>
</comment>
<accession>A0A2G8KZS9</accession>
<dbReference type="GO" id="GO:0000421">
    <property type="term" value="C:autophagosome membrane"/>
    <property type="evidence" value="ECO:0007669"/>
    <property type="project" value="TreeGrafter"/>
</dbReference>
<dbReference type="Proteomes" id="UP000230750">
    <property type="component" value="Unassembled WGS sequence"/>
</dbReference>
<evidence type="ECO:0000313" key="7">
    <source>
        <dbReference type="EMBL" id="PIK53526.1"/>
    </source>
</evidence>
<dbReference type="InterPro" id="IPR020472">
    <property type="entry name" value="WD40_PAC1"/>
</dbReference>
<keyword evidence="8" id="KW-1185">Reference proteome</keyword>
<dbReference type="Gene3D" id="1.20.5.170">
    <property type="match status" value="1"/>
</dbReference>
<dbReference type="GO" id="GO:0034274">
    <property type="term" value="C:Atg12-Atg5-Atg16 complex"/>
    <property type="evidence" value="ECO:0007669"/>
    <property type="project" value="TreeGrafter"/>
</dbReference>
<dbReference type="PANTHER" id="PTHR19878">
    <property type="entry name" value="AUTOPHAGY PROTEIN 16-LIKE"/>
    <property type="match status" value="1"/>
</dbReference>
<evidence type="ECO:0000256" key="5">
    <source>
        <dbReference type="SAM" id="Coils"/>
    </source>
</evidence>
<reference evidence="7 8" key="1">
    <citation type="journal article" date="2017" name="PLoS Biol.">
        <title>The sea cucumber genome provides insights into morphological evolution and visceral regeneration.</title>
        <authorList>
            <person name="Zhang X."/>
            <person name="Sun L."/>
            <person name="Yuan J."/>
            <person name="Sun Y."/>
            <person name="Gao Y."/>
            <person name="Zhang L."/>
            <person name="Li S."/>
            <person name="Dai H."/>
            <person name="Hamel J.F."/>
            <person name="Liu C."/>
            <person name="Yu Y."/>
            <person name="Liu S."/>
            <person name="Lin W."/>
            <person name="Guo K."/>
            <person name="Jin S."/>
            <person name="Xu P."/>
            <person name="Storey K.B."/>
            <person name="Huan P."/>
            <person name="Zhang T."/>
            <person name="Zhou Y."/>
            <person name="Zhang J."/>
            <person name="Lin C."/>
            <person name="Li X."/>
            <person name="Xing L."/>
            <person name="Huo D."/>
            <person name="Sun M."/>
            <person name="Wang L."/>
            <person name="Mercier A."/>
            <person name="Li F."/>
            <person name="Yang H."/>
            <person name="Xiang J."/>
        </authorList>
    </citation>
    <scope>NUCLEOTIDE SEQUENCE [LARGE SCALE GENOMIC DNA]</scope>
    <source>
        <strain evidence="7">Shaxun</strain>
        <tissue evidence="7">Muscle</tissue>
    </source>
</reference>
<dbReference type="CDD" id="cd22887">
    <property type="entry name" value="Atg16_CCD"/>
    <property type="match status" value="1"/>
</dbReference>
<dbReference type="InterPro" id="IPR015943">
    <property type="entry name" value="WD40/YVTN_repeat-like_dom_sf"/>
</dbReference>
<dbReference type="PROSITE" id="PS50294">
    <property type="entry name" value="WD_REPEATS_REGION"/>
    <property type="match status" value="2"/>
</dbReference>
<dbReference type="InterPro" id="IPR036322">
    <property type="entry name" value="WD40_repeat_dom_sf"/>
</dbReference>
<dbReference type="PRINTS" id="PR00320">
    <property type="entry name" value="GPROTEINBRPT"/>
</dbReference>
<evidence type="ECO:0000256" key="4">
    <source>
        <dbReference type="PROSITE-ProRule" id="PRU00221"/>
    </source>
</evidence>
<feature type="repeat" description="WD" evidence="4">
    <location>
        <begin position="320"/>
        <end position="361"/>
    </location>
</feature>
<feature type="coiled-coil region" evidence="5">
    <location>
        <begin position="114"/>
        <end position="197"/>
    </location>
</feature>
<evidence type="ECO:0000313" key="8">
    <source>
        <dbReference type="Proteomes" id="UP000230750"/>
    </source>
</evidence>
<dbReference type="AlphaFoldDB" id="A0A2G8KZS9"/>
<dbReference type="Pfam" id="PF00400">
    <property type="entry name" value="WD40"/>
    <property type="match status" value="3"/>
</dbReference>